<dbReference type="RefSeq" id="XP_024339904.1">
    <property type="nucleotide sequence ID" value="XM_024480776.1"/>
</dbReference>
<evidence type="ECO:0000256" key="3">
    <source>
        <dbReference type="ARBA" id="ARBA00022989"/>
    </source>
</evidence>
<name>A0A1X6N3L1_9APHY</name>
<evidence type="ECO:0000313" key="9">
    <source>
        <dbReference type="Proteomes" id="UP000194127"/>
    </source>
</evidence>
<feature type="transmembrane region" description="Helical" evidence="6">
    <location>
        <begin position="272"/>
        <end position="290"/>
    </location>
</feature>
<dbReference type="SUPFAM" id="SSF103473">
    <property type="entry name" value="MFS general substrate transporter"/>
    <property type="match status" value="1"/>
</dbReference>
<protein>
    <recommendedName>
        <fullName evidence="7">Major facilitator superfamily (MFS) profile domain-containing protein</fullName>
    </recommendedName>
</protein>
<evidence type="ECO:0000256" key="6">
    <source>
        <dbReference type="SAM" id="Phobius"/>
    </source>
</evidence>
<dbReference type="OrthoDB" id="10021397at2759"/>
<keyword evidence="3 6" id="KW-1133">Transmembrane helix</keyword>
<dbReference type="CDD" id="cd17502">
    <property type="entry name" value="MFS_Azr1_MDR_like"/>
    <property type="match status" value="1"/>
</dbReference>
<feature type="transmembrane region" description="Helical" evidence="6">
    <location>
        <begin position="377"/>
        <end position="399"/>
    </location>
</feature>
<feature type="transmembrane region" description="Helical" evidence="6">
    <location>
        <begin position="201"/>
        <end position="224"/>
    </location>
</feature>
<keyword evidence="2 6" id="KW-0812">Transmembrane</keyword>
<dbReference type="Proteomes" id="UP000194127">
    <property type="component" value="Unassembled WGS sequence"/>
</dbReference>
<feature type="transmembrane region" description="Helical" evidence="6">
    <location>
        <begin position="510"/>
        <end position="529"/>
    </location>
</feature>
<feature type="transmembrane region" description="Helical" evidence="6">
    <location>
        <begin position="310"/>
        <end position="330"/>
    </location>
</feature>
<feature type="transmembrane region" description="Helical" evidence="6">
    <location>
        <begin position="405"/>
        <end position="426"/>
    </location>
</feature>
<dbReference type="Pfam" id="PF07690">
    <property type="entry name" value="MFS_1"/>
    <property type="match status" value="1"/>
</dbReference>
<dbReference type="PROSITE" id="PS50850">
    <property type="entry name" value="MFS"/>
    <property type="match status" value="1"/>
</dbReference>
<keyword evidence="4 6" id="KW-0472">Membrane</keyword>
<feature type="transmembrane region" description="Helical" evidence="6">
    <location>
        <begin position="174"/>
        <end position="195"/>
    </location>
</feature>
<evidence type="ECO:0000256" key="2">
    <source>
        <dbReference type="ARBA" id="ARBA00022692"/>
    </source>
</evidence>
<feature type="transmembrane region" description="Helical" evidence="6">
    <location>
        <begin position="137"/>
        <end position="162"/>
    </location>
</feature>
<organism evidence="8 9">
    <name type="scientific">Postia placenta MAD-698-R-SB12</name>
    <dbReference type="NCBI Taxonomy" id="670580"/>
    <lineage>
        <taxon>Eukaryota</taxon>
        <taxon>Fungi</taxon>
        <taxon>Dikarya</taxon>
        <taxon>Basidiomycota</taxon>
        <taxon>Agaricomycotina</taxon>
        <taxon>Agaricomycetes</taxon>
        <taxon>Polyporales</taxon>
        <taxon>Adustoporiaceae</taxon>
        <taxon>Rhodonia</taxon>
    </lineage>
</organism>
<dbReference type="GO" id="GO:0022857">
    <property type="term" value="F:transmembrane transporter activity"/>
    <property type="evidence" value="ECO:0007669"/>
    <property type="project" value="InterPro"/>
</dbReference>
<evidence type="ECO:0000313" key="8">
    <source>
        <dbReference type="EMBL" id="OSX63110.1"/>
    </source>
</evidence>
<dbReference type="Gene3D" id="1.20.1720.10">
    <property type="entry name" value="Multidrug resistance protein D"/>
    <property type="match status" value="1"/>
</dbReference>
<feature type="transmembrane region" description="Helical" evidence="6">
    <location>
        <begin position="46"/>
        <end position="64"/>
    </location>
</feature>
<evidence type="ECO:0000256" key="1">
    <source>
        <dbReference type="ARBA" id="ARBA00004141"/>
    </source>
</evidence>
<evidence type="ECO:0000259" key="7">
    <source>
        <dbReference type="PROSITE" id="PS50850"/>
    </source>
</evidence>
<feature type="transmembrane region" description="Helical" evidence="6">
    <location>
        <begin position="245"/>
        <end position="266"/>
    </location>
</feature>
<dbReference type="InterPro" id="IPR036259">
    <property type="entry name" value="MFS_trans_sf"/>
</dbReference>
<dbReference type="PRINTS" id="PR01036">
    <property type="entry name" value="TCRTETB"/>
</dbReference>
<dbReference type="AlphaFoldDB" id="A0A1X6N3L1"/>
<sequence>MSDSPAPTTEKSSVRLSADESSIAKEQPPQENSVELNGLSHNMKPWEIHLAFLSLAMGGFLAALDQTIVSTSMPTIASEFDHLNEQSWIATSYLLTSTVFQPFFGRASELWGCKAMLFTAIFLFEFGSLMTATAQNFIWLCCARAVAGIGGAGLMVIIIIMISQMVPLRDRGRYMGVMYARLALANVLGPVLGGIFTRDVTWRWCFYINLPIGGLAIAVIFFLLNKIPDRKKENVTLRDIDFGGIAILSVCVVCLLLALSWGGTMYPWSSTRVIVLLAIGAALIPVFILYENYVPPSPVIPLSMFHHRNVITSTVNYFFTNIAVYGLALYIPTYFQLVKGDSQLISGIELLPYILPLSFFSVLVGMLVSKTGWVRPWLMAGGAVNLIGTGLCILFNGTTPRGAEFAFLIIAGCGMGFVYQTNTIAAQSQVQRGELASVTTMTMWSKSLGGIVGISVQGSIIQNVLTKRVLANPVSAPYLYAVSSVALLQQAPAEVQHIVRQAYGAAFSRMMIATTALVAVGFIASLFTVRVKLNKKVKAKESDETDEAAAAIPQPNTEIQEVSLQSVSVTDNKEPIDEKTSEGQNGPGEQV</sequence>
<dbReference type="InterPro" id="IPR020846">
    <property type="entry name" value="MFS_dom"/>
</dbReference>
<evidence type="ECO:0000256" key="4">
    <source>
        <dbReference type="ARBA" id="ARBA00023136"/>
    </source>
</evidence>
<comment type="subcellular location">
    <subcellularLocation>
        <location evidence="1">Membrane</location>
        <topology evidence="1">Multi-pass membrane protein</topology>
    </subcellularLocation>
</comment>
<accession>A0A1X6N3L1</accession>
<dbReference type="PANTHER" id="PTHR23501:SF102">
    <property type="entry name" value="DRUG TRANSPORTER, PUTATIVE (AFU_ORTHOLOGUE AFUA_3G08530)-RELATED"/>
    <property type="match status" value="1"/>
</dbReference>
<evidence type="ECO:0000256" key="5">
    <source>
        <dbReference type="SAM" id="MobiDB-lite"/>
    </source>
</evidence>
<feature type="region of interest" description="Disordered" evidence="5">
    <location>
        <begin position="1"/>
        <end position="36"/>
    </location>
</feature>
<proteinExistence type="predicted"/>
<dbReference type="PANTHER" id="PTHR23501">
    <property type="entry name" value="MAJOR FACILITATOR SUPERFAMILY"/>
    <property type="match status" value="1"/>
</dbReference>
<feature type="domain" description="Major facilitator superfamily (MFS) profile" evidence="7">
    <location>
        <begin position="51"/>
        <end position="533"/>
    </location>
</feature>
<dbReference type="Gene3D" id="1.20.1250.20">
    <property type="entry name" value="MFS general substrate transporter like domains"/>
    <property type="match status" value="1"/>
</dbReference>
<feature type="compositionally biased region" description="Basic and acidic residues" evidence="5">
    <location>
        <begin position="571"/>
        <end position="581"/>
    </location>
</feature>
<feature type="region of interest" description="Disordered" evidence="5">
    <location>
        <begin position="562"/>
        <end position="591"/>
    </location>
</feature>
<reference evidence="8 9" key="1">
    <citation type="submission" date="2017-04" db="EMBL/GenBank/DDBJ databases">
        <title>Genome Sequence of the Model Brown-Rot Fungus Postia placenta SB12.</title>
        <authorList>
            <consortium name="DOE Joint Genome Institute"/>
            <person name="Gaskell J."/>
            <person name="Kersten P."/>
            <person name="Larrondo L.F."/>
            <person name="Canessa P."/>
            <person name="Martinez D."/>
            <person name="Hibbett D."/>
            <person name="Schmoll M."/>
            <person name="Kubicek C.P."/>
            <person name="Martinez A.T."/>
            <person name="Yadav J."/>
            <person name="Master E."/>
            <person name="Magnuson J.K."/>
            <person name="James T."/>
            <person name="Yaver D."/>
            <person name="Berka R."/>
            <person name="Labutti K."/>
            <person name="Lipzen A."/>
            <person name="Aerts A."/>
            <person name="Barry K."/>
            <person name="Henrissat B."/>
            <person name="Blanchette R."/>
            <person name="Grigoriev I."/>
            <person name="Cullen D."/>
        </authorList>
    </citation>
    <scope>NUCLEOTIDE SEQUENCE [LARGE SCALE GENOMIC DNA]</scope>
    <source>
        <strain evidence="8 9">MAD-698-R-SB12</strain>
    </source>
</reference>
<feature type="transmembrane region" description="Helical" evidence="6">
    <location>
        <begin position="350"/>
        <end position="368"/>
    </location>
</feature>
<dbReference type="GO" id="GO:0005886">
    <property type="term" value="C:plasma membrane"/>
    <property type="evidence" value="ECO:0007669"/>
    <property type="project" value="TreeGrafter"/>
</dbReference>
<gene>
    <name evidence="8" type="ORF">POSPLADRAFT_1056461</name>
</gene>
<dbReference type="GeneID" id="36325726"/>
<dbReference type="EMBL" id="KZ110596">
    <property type="protein sequence ID" value="OSX63110.1"/>
    <property type="molecule type" value="Genomic_DNA"/>
</dbReference>
<feature type="compositionally biased region" description="Polar residues" evidence="5">
    <location>
        <begin position="1"/>
        <end position="15"/>
    </location>
</feature>
<dbReference type="InterPro" id="IPR011701">
    <property type="entry name" value="MFS"/>
</dbReference>
<dbReference type="STRING" id="670580.A0A1X6N3L1"/>
<keyword evidence="9" id="KW-1185">Reference proteome</keyword>